<feature type="domain" description="Carrier" evidence="5">
    <location>
        <begin position="21"/>
        <end position="96"/>
    </location>
</feature>
<reference evidence="6 7" key="2">
    <citation type="submission" date="2017-09" db="EMBL/GenBank/DDBJ databases">
        <title>The genome of whitefly Bemisia tabaci, a global crop pest, provides novel insights into virus transmission, host adaptation and insecticide resistance.</title>
        <authorList>
            <person name="Kaur N."/>
            <person name="Kliot A."/>
            <person name="Pinheiro P.V."/>
            <person name="Luan J."/>
            <person name="Zheng Y."/>
            <person name="Liu W."/>
            <person name="Sun H."/>
            <person name="Yang X."/>
            <person name="Xu Y."/>
            <person name="Luo Y."/>
            <person name="Kruse A."/>
            <person name="Fisher T.W."/>
            <person name="Nelson D.R."/>
            <person name="Elimelech M."/>
            <person name="MacCoss M."/>
            <person name="Johnson R."/>
            <person name="Cohen E."/>
            <person name="Hunter W.B."/>
            <person name="Brown J.K."/>
            <person name="Jander G."/>
            <person name="Cilia M."/>
            <person name="Douglas A.E."/>
            <person name="Ghanim M."/>
            <person name="Simmons A.M."/>
            <person name="Wintermantel W.M."/>
            <person name="Ling K.-S."/>
            <person name="Fei Z."/>
        </authorList>
    </citation>
    <scope>NUCLEOTIDE SEQUENCE [LARGE SCALE GENOMIC DNA]</scope>
    <source>
        <strain evidence="6 7">MEAM1</strain>
    </source>
</reference>
<dbReference type="HAMAP" id="MF_01217">
    <property type="entry name" value="Acyl_carrier"/>
    <property type="match status" value="1"/>
</dbReference>
<dbReference type="Pfam" id="PF00550">
    <property type="entry name" value="PP-binding"/>
    <property type="match status" value="1"/>
</dbReference>
<protein>
    <recommendedName>
        <fullName evidence="3">Acyl carrier protein</fullName>
        <shortName evidence="3">ACP</shortName>
    </recommendedName>
</protein>
<keyword evidence="1 3" id="KW-0596">Phosphopantetheine</keyword>
<dbReference type="OrthoDB" id="6638154at2"/>
<dbReference type="InterPro" id="IPR003231">
    <property type="entry name" value="ACP"/>
</dbReference>
<comment type="function">
    <text evidence="3">Carrier of the growing fatty acid chain in fatty acid biosynthesis.</text>
</comment>
<evidence type="ECO:0000259" key="5">
    <source>
        <dbReference type="PROSITE" id="PS50075"/>
    </source>
</evidence>
<keyword evidence="3" id="KW-0963">Cytoplasm</keyword>
<keyword evidence="2 3" id="KW-0597">Phosphoprotein</keyword>
<evidence type="ECO:0000256" key="3">
    <source>
        <dbReference type="HAMAP-Rule" id="MF_01217"/>
    </source>
</evidence>
<dbReference type="Proteomes" id="UP000216438">
    <property type="component" value="Chromosome"/>
</dbReference>
<evidence type="ECO:0000313" key="7">
    <source>
        <dbReference type="Proteomes" id="UP000216438"/>
    </source>
</evidence>
<gene>
    <name evidence="3" type="primary">acpP</name>
    <name evidence="6" type="ORF">BA171_07435</name>
</gene>
<dbReference type="PROSITE" id="PS50075">
    <property type="entry name" value="CARRIER"/>
    <property type="match status" value="1"/>
</dbReference>
<dbReference type="Gene3D" id="1.10.1200.10">
    <property type="entry name" value="ACP-like"/>
    <property type="match status" value="1"/>
</dbReference>
<dbReference type="InterPro" id="IPR009081">
    <property type="entry name" value="PP-bd_ACP"/>
</dbReference>
<feature type="modified residue" description="O-(pantetheine 4'-phosphoryl)serine" evidence="3">
    <location>
        <position position="56"/>
    </location>
</feature>
<dbReference type="GO" id="GO:0000036">
    <property type="term" value="F:acyl carrier activity"/>
    <property type="evidence" value="ECO:0007669"/>
    <property type="project" value="UniProtKB-UniRule"/>
</dbReference>
<reference evidence="7" key="1">
    <citation type="submission" date="2016-06" db="EMBL/GenBank/DDBJ databases">
        <authorList>
            <person name="Chen W."/>
            <person name="Hasegawa D.K."/>
        </authorList>
    </citation>
    <scope>NUCLEOTIDE SEQUENCE [LARGE SCALE GENOMIC DNA]</scope>
    <source>
        <strain evidence="7">MEAM1</strain>
    </source>
</reference>
<comment type="similarity">
    <text evidence="3">Belongs to the acyl carrier protein (ACP) family.</text>
</comment>
<dbReference type="SUPFAM" id="SSF47336">
    <property type="entry name" value="ACP-like"/>
    <property type="match status" value="1"/>
</dbReference>
<evidence type="ECO:0000256" key="4">
    <source>
        <dbReference type="SAM" id="MobiDB-lite"/>
    </source>
</evidence>
<sequence>MNSSFSDGDTLNKEQNTTHQMRREARIRDILIDCLGCDEQDITPEKHLVDDLYADSVALIDMVIMISEKFKIEMTEKDFMHINTVKDLYRWTENHFQ</sequence>
<dbReference type="InterPro" id="IPR036736">
    <property type="entry name" value="ACP-like_sf"/>
</dbReference>
<feature type="compositionally biased region" description="Polar residues" evidence="4">
    <location>
        <begin position="1"/>
        <end position="19"/>
    </location>
</feature>
<feature type="region of interest" description="Disordered" evidence="4">
    <location>
        <begin position="1"/>
        <end position="21"/>
    </location>
</feature>
<dbReference type="GO" id="GO:0005737">
    <property type="term" value="C:cytoplasm"/>
    <property type="evidence" value="ECO:0007669"/>
    <property type="project" value="UniProtKB-SubCell"/>
</dbReference>
<keyword evidence="3" id="KW-0443">Lipid metabolism</keyword>
<dbReference type="UniPathway" id="UPA00094"/>
<comment type="pathway">
    <text evidence="3">Lipid metabolism; fatty acid biosynthesis.</text>
</comment>
<evidence type="ECO:0000256" key="2">
    <source>
        <dbReference type="ARBA" id="ARBA00022553"/>
    </source>
</evidence>
<dbReference type="RefSeq" id="WP_016857387.1">
    <property type="nucleotide sequence ID" value="NZ_CP016303.1"/>
</dbReference>
<comment type="PTM">
    <text evidence="3">4'-phosphopantetheine is transferred from CoA to a specific serine of apo-ACP by AcpS. This modification is essential for activity because fatty acids are bound in thioester linkage to the sulfhydryl of the prosthetic group.</text>
</comment>
<keyword evidence="3" id="KW-0276">Fatty acid metabolism</keyword>
<organism evidence="6 7">
    <name type="scientific">Candidatus Hamiltonella defensa</name>
    <name type="common">Bemisia tabaci</name>
    <dbReference type="NCBI Taxonomy" id="672795"/>
    <lineage>
        <taxon>Bacteria</taxon>
        <taxon>Pseudomonadati</taxon>
        <taxon>Pseudomonadota</taxon>
        <taxon>Gammaproteobacteria</taxon>
        <taxon>Enterobacterales</taxon>
        <taxon>Enterobacteriaceae</taxon>
        <taxon>aphid secondary symbionts</taxon>
        <taxon>Candidatus Williamhamiltonella</taxon>
    </lineage>
</organism>
<dbReference type="AlphaFoldDB" id="A0A249E0Z7"/>
<keyword evidence="3" id="KW-0275">Fatty acid biosynthesis</keyword>
<evidence type="ECO:0000256" key="1">
    <source>
        <dbReference type="ARBA" id="ARBA00022450"/>
    </source>
</evidence>
<proteinExistence type="inferred from homology"/>
<keyword evidence="3" id="KW-0444">Lipid biosynthesis</keyword>
<name>A0A249E0Z7_9ENTR</name>
<dbReference type="EMBL" id="CP016303">
    <property type="protein sequence ID" value="ASX26827.1"/>
    <property type="molecule type" value="Genomic_DNA"/>
</dbReference>
<comment type="subcellular location">
    <subcellularLocation>
        <location evidence="3">Cytoplasm</location>
    </subcellularLocation>
</comment>
<accession>A0A249E0Z7</accession>
<evidence type="ECO:0000313" key="6">
    <source>
        <dbReference type="EMBL" id="ASX26827.1"/>
    </source>
</evidence>